<dbReference type="AlphaFoldDB" id="A0A655RN62"/>
<dbReference type="EMBL" id="CWOW01000019">
    <property type="protein sequence ID" value="CSB01915.1"/>
    <property type="molecule type" value="Genomic_DNA"/>
</dbReference>
<accession>A0A655RN62</accession>
<gene>
    <name evidence="1" type="ORF">ERS013165_03087</name>
</gene>
<proteinExistence type="predicted"/>
<name>A0A655RN62_VIBCL</name>
<protein>
    <submittedName>
        <fullName evidence="1">Uncharacterized protein</fullName>
    </submittedName>
</protein>
<evidence type="ECO:0000313" key="1">
    <source>
        <dbReference type="EMBL" id="CSB01915.1"/>
    </source>
</evidence>
<organism evidence="1 2">
    <name type="scientific">Vibrio cholerae</name>
    <dbReference type="NCBI Taxonomy" id="666"/>
    <lineage>
        <taxon>Bacteria</taxon>
        <taxon>Pseudomonadati</taxon>
        <taxon>Pseudomonadota</taxon>
        <taxon>Gammaproteobacteria</taxon>
        <taxon>Vibrionales</taxon>
        <taxon>Vibrionaceae</taxon>
        <taxon>Vibrio</taxon>
    </lineage>
</organism>
<sequence length="47" mass="5108">MLKVTDGIGSTGGNRALVDFFTDKTLHINLAVSGQYDQIGFIDFLFA</sequence>
<dbReference type="Proteomes" id="UP000044806">
    <property type="component" value="Unassembled WGS sequence"/>
</dbReference>
<reference evidence="1 2" key="1">
    <citation type="submission" date="2015-07" db="EMBL/GenBank/DDBJ databases">
        <authorList>
            <consortium name="Pathogen Informatics"/>
        </authorList>
    </citation>
    <scope>NUCLEOTIDE SEQUENCE [LARGE SCALE GENOMIC DNA]</scope>
    <source>
        <strain evidence="1 2">A51</strain>
    </source>
</reference>
<evidence type="ECO:0000313" key="2">
    <source>
        <dbReference type="Proteomes" id="UP000044806"/>
    </source>
</evidence>